<dbReference type="Gene3D" id="3.40.50.300">
    <property type="entry name" value="P-loop containing nucleotide triphosphate hydrolases"/>
    <property type="match status" value="1"/>
</dbReference>
<dbReference type="GO" id="GO:0006302">
    <property type="term" value="P:double-strand break repair"/>
    <property type="evidence" value="ECO:0007669"/>
    <property type="project" value="InterPro"/>
</dbReference>
<dbReference type="EMBL" id="LAZR01068665">
    <property type="protein sequence ID" value="KKK49212.1"/>
    <property type="molecule type" value="Genomic_DNA"/>
</dbReference>
<protein>
    <recommendedName>
        <fullName evidence="1">Rad50/SbcC-type AAA domain-containing protein</fullName>
    </recommendedName>
</protein>
<comment type="caution">
    <text evidence="2">The sequence shown here is derived from an EMBL/GenBank/DDBJ whole genome shotgun (WGS) entry which is preliminary data.</text>
</comment>
<gene>
    <name evidence="2" type="ORF">LCGC14_3137340</name>
</gene>
<dbReference type="InterPro" id="IPR027417">
    <property type="entry name" value="P-loop_NTPase"/>
</dbReference>
<organism evidence="2">
    <name type="scientific">marine sediment metagenome</name>
    <dbReference type="NCBI Taxonomy" id="412755"/>
    <lineage>
        <taxon>unclassified sequences</taxon>
        <taxon>metagenomes</taxon>
        <taxon>ecological metagenomes</taxon>
    </lineage>
</organism>
<dbReference type="GO" id="GO:0016887">
    <property type="term" value="F:ATP hydrolysis activity"/>
    <property type="evidence" value="ECO:0007669"/>
    <property type="project" value="InterPro"/>
</dbReference>
<name>A0A0F8VXZ0_9ZZZZ</name>
<proteinExistence type="predicted"/>
<evidence type="ECO:0000313" key="2">
    <source>
        <dbReference type="EMBL" id="KKK49212.1"/>
    </source>
</evidence>
<reference evidence="2" key="1">
    <citation type="journal article" date="2015" name="Nature">
        <title>Complex archaea that bridge the gap between prokaryotes and eukaryotes.</title>
        <authorList>
            <person name="Spang A."/>
            <person name="Saw J.H."/>
            <person name="Jorgensen S.L."/>
            <person name="Zaremba-Niedzwiedzka K."/>
            <person name="Martijn J."/>
            <person name="Lind A.E."/>
            <person name="van Eijk R."/>
            <person name="Schleper C."/>
            <person name="Guy L."/>
            <person name="Ettema T.J."/>
        </authorList>
    </citation>
    <scope>NUCLEOTIDE SEQUENCE</scope>
</reference>
<dbReference type="Pfam" id="PF13476">
    <property type="entry name" value="AAA_23"/>
    <property type="match status" value="1"/>
</dbReference>
<dbReference type="PANTHER" id="PTHR41259:SF1">
    <property type="entry name" value="DOUBLE-STRAND BREAK REPAIR RAD50 ATPASE, PUTATIVE-RELATED"/>
    <property type="match status" value="1"/>
</dbReference>
<accession>A0A0F8VXZ0</accession>
<feature type="domain" description="Rad50/SbcC-type AAA" evidence="1">
    <location>
        <begin position="6"/>
        <end position="83"/>
    </location>
</feature>
<dbReference type="SUPFAM" id="SSF52540">
    <property type="entry name" value="P-loop containing nucleoside triphosphate hydrolases"/>
    <property type="match status" value="1"/>
</dbReference>
<evidence type="ECO:0000259" key="1">
    <source>
        <dbReference type="Pfam" id="PF13476"/>
    </source>
</evidence>
<dbReference type="PANTHER" id="PTHR41259">
    <property type="entry name" value="DOUBLE-STRAND BREAK REPAIR RAD50 ATPASE, PUTATIVE-RELATED"/>
    <property type="match status" value="1"/>
</dbReference>
<sequence>MKIRAITLNNVRRFTDPAQVVGIGDGINVLSEPNEHGKSTLFDAIQALFFKPYGSRDKDVAALRPHAGGAPEVTIEVETDKGRFVVFKRWFQKPLATVHRNSTLIAQADEAEAWIAQLLGGDAGGPS</sequence>
<dbReference type="AlphaFoldDB" id="A0A0F8VXZ0"/>
<dbReference type="InterPro" id="IPR038729">
    <property type="entry name" value="Rad50/SbcC_AAA"/>
</dbReference>
<feature type="non-terminal residue" evidence="2">
    <location>
        <position position="127"/>
    </location>
</feature>